<dbReference type="OrthoDB" id="5464673at2"/>
<dbReference type="PATRIC" id="fig|253.9.peg.4557"/>
<dbReference type="InterPro" id="IPR006597">
    <property type="entry name" value="Sel1-like"/>
</dbReference>
<dbReference type="InterPro" id="IPR032774">
    <property type="entry name" value="WG_beta_rep"/>
</dbReference>
<organism evidence="1 2">
    <name type="scientific">Chryseobacterium indologenes</name>
    <name type="common">Flavobacterium indologenes</name>
    <dbReference type="NCBI Taxonomy" id="253"/>
    <lineage>
        <taxon>Bacteria</taxon>
        <taxon>Pseudomonadati</taxon>
        <taxon>Bacteroidota</taxon>
        <taxon>Flavobacteriia</taxon>
        <taxon>Flavobacteriales</taxon>
        <taxon>Weeksellaceae</taxon>
        <taxon>Chryseobacterium group</taxon>
        <taxon>Chryseobacterium</taxon>
    </lineage>
</organism>
<dbReference type="AlphaFoldDB" id="A0A0N0ZWB7"/>
<dbReference type="Pfam" id="PF14903">
    <property type="entry name" value="WG_beta_rep"/>
    <property type="match status" value="2"/>
</dbReference>
<dbReference type="Proteomes" id="UP000037953">
    <property type="component" value="Unassembled WGS sequence"/>
</dbReference>
<dbReference type="EMBL" id="LJOD01000008">
    <property type="protein sequence ID" value="KPE50828.1"/>
    <property type="molecule type" value="Genomic_DNA"/>
</dbReference>
<dbReference type="PANTHER" id="PTHR43628:SF1">
    <property type="entry name" value="CHITIN SYNTHASE REGULATORY FACTOR 2-RELATED"/>
    <property type="match status" value="1"/>
</dbReference>
<gene>
    <name evidence="1" type="ORF">AOB46_13425</name>
</gene>
<comment type="caution">
    <text evidence="1">The sequence shown here is derived from an EMBL/GenBank/DDBJ whole genome shotgun (WGS) entry which is preliminary data.</text>
</comment>
<reference evidence="2" key="2">
    <citation type="submission" date="2015-09" db="EMBL/GenBank/DDBJ databases">
        <title>Draft genome sequence of a multidrug-resistant Chryseobacterium indologenes isolate from Malaysia.</title>
        <authorList>
            <person name="Yu C.Y."/>
            <person name="Ang G.Y."/>
            <person name="Chan K.-G."/>
        </authorList>
    </citation>
    <scope>NUCLEOTIDE SEQUENCE [LARGE SCALE GENOMIC DNA]</scope>
    <source>
        <strain evidence="2">CI_885</strain>
    </source>
</reference>
<dbReference type="SMART" id="SM00671">
    <property type="entry name" value="SEL1"/>
    <property type="match status" value="4"/>
</dbReference>
<sequence>MAHRIYVYNVDEKNNEQYPWYLGEWNYEIPVLLLPLFFGNPRSKGKLMYFDRQEGVAKLRTFYQLLADHYQLHYKKVYYEPVNKMFEFLDLLPYDTLKMDAWDVFNMSEDRHSDQAKDWIEDIKGQYFIYNKAVKKMDLKVLENAFLERSGYHSFLEILETDWINYGLGYWNDEAYKEHYETFEENGFQGLTDSKGNVIVPAVYDEIYDFNEEGIAVVQKNSKFGYLKNDGNLAVECLYQDVLEAFSINEKNYGLVQDDGLWGIMDINAGQWSVPNTFDDLELLNHRGLFNAKKGEYFRLINPLNKEIVAGNFETPFNFDYQGLVFRKLPGTSKRAYYNLEGVYMGEYPEDTLSEMANGYYWVNPNKFQHKISIIRPDGSLLDEGIDKLITLDGYTVSAYRKDKKWRIYDTVSSQFRLRELEIENIQVDSFVQEMKNVFIVSASEGTGLYDASEGHWLVPFSREHQKIESCRPEICRIILQNGMFYYDRKTDVSSPTYDYICEGIDYDKQLLCLFRGSDMLILNTDRRLQKVSDSEMGALYEKRYNLRGKDQKYFLDFYKKWTEKTGPGYESHFDNETLKSKAAKMEKEGNIREAVRLYKMGAERGDASMQTNLAFILTNGDYPEFYDLQKGLSWYEKAAKQNESYAWNNLGYHYHNGIGYPQDIQKALECYGKAADLGNGTALGNLGDLYFHGKYVEQNYDLALDYYKKAEKKYNFNRENISEIYYQKRDYANLQRYLRQDHEGTYSHIYYGILYDHGFGVKQNIKKALRYYEDALEYMNYFYALERLLYYYKEDPDFADPEKYKKWKKYGEENDMS</sequence>
<evidence type="ECO:0008006" key="3">
    <source>
        <dbReference type="Google" id="ProtNLM"/>
    </source>
</evidence>
<dbReference type="Pfam" id="PF08238">
    <property type="entry name" value="Sel1"/>
    <property type="match status" value="5"/>
</dbReference>
<dbReference type="Gene3D" id="1.25.40.10">
    <property type="entry name" value="Tetratricopeptide repeat domain"/>
    <property type="match status" value="1"/>
</dbReference>
<evidence type="ECO:0000313" key="2">
    <source>
        <dbReference type="Proteomes" id="UP000037953"/>
    </source>
</evidence>
<protein>
    <recommendedName>
        <fullName evidence="3">Beta-lactamase</fullName>
    </recommendedName>
</protein>
<evidence type="ECO:0000313" key="1">
    <source>
        <dbReference type="EMBL" id="KPE50828.1"/>
    </source>
</evidence>
<reference evidence="1 2" key="1">
    <citation type="journal article" date="2015" name="Genom Data">
        <title>Draft genome sequence of a multidrug-resistant Chryseobacterium indologenes isolate from Malaysia.</title>
        <authorList>
            <person name="Yu C.Y."/>
            <person name="Ang G.Y."/>
            <person name="Cheng H.J."/>
            <person name="Cheong Y.M."/>
            <person name="Yin W.F."/>
            <person name="Chan K.G."/>
        </authorList>
    </citation>
    <scope>NUCLEOTIDE SEQUENCE [LARGE SCALE GENOMIC DNA]</scope>
    <source>
        <strain evidence="1 2">CI_885</strain>
    </source>
</reference>
<dbReference type="SUPFAM" id="SSF81901">
    <property type="entry name" value="HCP-like"/>
    <property type="match status" value="1"/>
</dbReference>
<name>A0A0N0ZWB7_CHRID</name>
<dbReference type="PANTHER" id="PTHR43628">
    <property type="entry name" value="ACTIVATOR OF C KINASE PROTEIN 1-RELATED"/>
    <property type="match status" value="1"/>
</dbReference>
<dbReference type="RefSeq" id="WP_062700272.1">
    <property type="nucleotide sequence ID" value="NZ_LJOD01000008.1"/>
</dbReference>
<accession>A0A0N0ZWB7</accession>
<dbReference type="InterPro" id="IPR052945">
    <property type="entry name" value="Mitotic_Regulator"/>
</dbReference>
<dbReference type="InterPro" id="IPR011990">
    <property type="entry name" value="TPR-like_helical_dom_sf"/>
</dbReference>
<proteinExistence type="predicted"/>